<dbReference type="SUPFAM" id="SSF56801">
    <property type="entry name" value="Acetyl-CoA synthetase-like"/>
    <property type="match status" value="1"/>
</dbReference>
<protein>
    <recommendedName>
        <fullName evidence="3">AMP-binding enzyme C-terminal domain-containing protein</fullName>
    </recommendedName>
</protein>
<dbReference type="Gene3D" id="3.30.300.30">
    <property type="match status" value="1"/>
</dbReference>
<gene>
    <name evidence="1" type="ORF">GNZ13_16470</name>
</gene>
<accession>A0A972NMI1</accession>
<dbReference type="AlphaFoldDB" id="A0A972NMI1"/>
<reference evidence="1 2" key="1">
    <citation type="submission" date="2019-11" db="EMBL/GenBank/DDBJ databases">
        <title>Metabolism of dissolved organic matter in forest soils.</title>
        <authorList>
            <person name="Cyle K.T."/>
            <person name="Wilhelm R.C."/>
            <person name="Martinez C.E."/>
        </authorList>
    </citation>
    <scope>NUCLEOTIDE SEQUENCE [LARGE SCALE GENOMIC DNA]</scope>
    <source>
        <strain evidence="1 2">5N</strain>
    </source>
</reference>
<proteinExistence type="predicted"/>
<evidence type="ECO:0008006" key="3">
    <source>
        <dbReference type="Google" id="ProtNLM"/>
    </source>
</evidence>
<dbReference type="GO" id="GO:0003987">
    <property type="term" value="F:acetate-CoA ligase activity"/>
    <property type="evidence" value="ECO:0007669"/>
    <property type="project" value="TreeGrafter"/>
</dbReference>
<comment type="caution">
    <text evidence="1">The sequence shown here is derived from an EMBL/GenBank/DDBJ whole genome shotgun (WGS) entry which is preliminary data.</text>
</comment>
<dbReference type="PANTHER" id="PTHR24095">
    <property type="entry name" value="ACETYL-COENZYME A SYNTHETASE"/>
    <property type="match status" value="1"/>
</dbReference>
<dbReference type="InterPro" id="IPR045851">
    <property type="entry name" value="AMP-bd_C_sf"/>
</dbReference>
<dbReference type="GO" id="GO:0006085">
    <property type="term" value="P:acetyl-CoA biosynthetic process"/>
    <property type="evidence" value="ECO:0007669"/>
    <property type="project" value="TreeGrafter"/>
</dbReference>
<dbReference type="Proteomes" id="UP000655523">
    <property type="component" value="Unassembled WGS sequence"/>
</dbReference>
<evidence type="ECO:0000313" key="2">
    <source>
        <dbReference type="Proteomes" id="UP000655523"/>
    </source>
</evidence>
<keyword evidence="2" id="KW-1185">Reference proteome</keyword>
<sequence length="69" mass="7182">MISPLPGATPLAAGSCTLPILRFGDAMPKTRSGKVVRRLLRSVAKGEAISQDTSTVDNPAVISQFADSI</sequence>
<name>A0A972NMI1_9BURK</name>
<dbReference type="RefSeq" id="WP_172166137.1">
    <property type="nucleotide sequence ID" value="NZ_WOEZ01000086.1"/>
</dbReference>
<evidence type="ECO:0000313" key="1">
    <source>
        <dbReference type="EMBL" id="NPT56136.1"/>
    </source>
</evidence>
<dbReference type="EMBL" id="WOEZ01000086">
    <property type="protein sequence ID" value="NPT56136.1"/>
    <property type="molecule type" value="Genomic_DNA"/>
</dbReference>
<dbReference type="GO" id="GO:0005829">
    <property type="term" value="C:cytosol"/>
    <property type="evidence" value="ECO:0007669"/>
    <property type="project" value="TreeGrafter"/>
</dbReference>
<dbReference type="PANTHER" id="PTHR24095:SF14">
    <property type="entry name" value="ACETYL-COENZYME A SYNTHETASE 1"/>
    <property type="match status" value="1"/>
</dbReference>
<organism evidence="1 2">
    <name type="scientific">Paraburkholderia elongata</name>
    <dbReference type="NCBI Taxonomy" id="2675747"/>
    <lineage>
        <taxon>Bacteria</taxon>
        <taxon>Pseudomonadati</taxon>
        <taxon>Pseudomonadota</taxon>
        <taxon>Betaproteobacteria</taxon>
        <taxon>Burkholderiales</taxon>
        <taxon>Burkholderiaceae</taxon>
        <taxon>Paraburkholderia</taxon>
    </lineage>
</organism>